<dbReference type="AlphaFoldDB" id="B1V8W7"/>
<dbReference type="SUPFAM" id="SSF64182">
    <property type="entry name" value="DHH phosphoesterases"/>
    <property type="match status" value="1"/>
</dbReference>
<dbReference type="PANTHER" id="PTHR47618">
    <property type="entry name" value="BIFUNCTIONAL OLIGORIBONUCLEASE AND PAP PHOSPHATASE NRNA"/>
    <property type="match status" value="1"/>
</dbReference>
<dbReference type="STRING" id="59748.PA0019"/>
<protein>
    <submittedName>
        <fullName evidence="2">Exopolyphosphatase-related protein</fullName>
    </submittedName>
</protein>
<proteinExistence type="predicted"/>
<feature type="domain" description="DDH" evidence="1">
    <location>
        <begin position="14"/>
        <end position="148"/>
    </location>
</feature>
<organism evidence="2 3">
    <name type="scientific">Phytoplasma australiense</name>
    <dbReference type="NCBI Taxonomy" id="59748"/>
    <lineage>
        <taxon>Bacteria</taxon>
        <taxon>Bacillati</taxon>
        <taxon>Mycoplasmatota</taxon>
        <taxon>Mollicutes</taxon>
        <taxon>Acholeplasmatales</taxon>
        <taxon>Acholeplasmataceae</taxon>
        <taxon>Candidatus Phytoplasma</taxon>
        <taxon>16SrXII (Stolbur group)</taxon>
    </lineage>
</organism>
<dbReference type="InterPro" id="IPR051319">
    <property type="entry name" value="Oligoribo/pAp-PDE_c-di-AMP_PDE"/>
</dbReference>
<dbReference type="EMBL" id="AM422018">
    <property type="protein sequence ID" value="CAM11354.1"/>
    <property type="molecule type" value="Genomic_DNA"/>
</dbReference>
<name>B1V8W7_PHYAS</name>
<dbReference type="InterPro" id="IPR038763">
    <property type="entry name" value="DHH_sf"/>
</dbReference>
<dbReference type="Proteomes" id="UP000008323">
    <property type="component" value="Chromosome"/>
</dbReference>
<sequence>MKLIQEKIKFFDTIIIHGHKRPDGDSYGAQFGLKNMLQTTFPEKKVYAVGEENLNLSFLGTMDKITDDVYKNALVFVVDSGDTKNISDQRFQLGKFIIRIDHHILISNYGNYEWVDDSFGSCSEMIYLLKEKLNLKLTYLGALAIYVGILTDSGNFRFNRVSSQTFRIASELLNYGIDVTWVEKKVKKEKLNVVKYKGYVCQNIVVAKNFVYVYVSQKTMQKFNLTLEESFSAINLLLYIENYYFYILFLEMNNQKIKVRLCSNGPHIYHVVKKYGFKGHLSACSLLLSSFQEIEPFIKSLEKDLSIYLKQLK</sequence>
<accession>B1V8W7</accession>
<dbReference type="PANTHER" id="PTHR47618:SF1">
    <property type="entry name" value="BIFUNCTIONAL OLIGORIBONUCLEASE AND PAP PHOSPHATASE NRNA"/>
    <property type="match status" value="1"/>
</dbReference>
<dbReference type="InterPro" id="IPR001667">
    <property type="entry name" value="DDH_dom"/>
</dbReference>
<dbReference type="Gene3D" id="3.90.1640.10">
    <property type="entry name" value="inorganic pyrophosphatase (n-terminal core)"/>
    <property type="match status" value="1"/>
</dbReference>
<dbReference type="KEGG" id="pal:PA0019"/>
<dbReference type="Pfam" id="PF01368">
    <property type="entry name" value="DHH"/>
    <property type="match status" value="1"/>
</dbReference>
<gene>
    <name evidence="2" type="ordered locus">PA0019</name>
</gene>
<evidence type="ECO:0000313" key="3">
    <source>
        <dbReference type="Proteomes" id="UP000008323"/>
    </source>
</evidence>
<dbReference type="eggNOG" id="COG0618">
    <property type="taxonomic scope" value="Bacteria"/>
</dbReference>
<evidence type="ECO:0000259" key="1">
    <source>
        <dbReference type="Pfam" id="PF01368"/>
    </source>
</evidence>
<evidence type="ECO:0000313" key="2">
    <source>
        <dbReference type="EMBL" id="CAM11354.1"/>
    </source>
</evidence>
<reference evidence="2 3" key="1">
    <citation type="journal article" date="2008" name="J. Bacteriol.">
        <title>Comparative genome analysis of 'Candidatus Phytoplasma australiense' (subgroup tuf-Australia I; rp-A) and 'Ca. Phytoplasma asteris' strains OY-M and AY-WB.</title>
        <authorList>
            <person name="Tran-Nguyen L.T."/>
            <person name="Kube M."/>
            <person name="Schneider B."/>
            <person name="Reinhardt R."/>
            <person name="Gibb K.S."/>
        </authorList>
    </citation>
    <scope>NUCLEOTIDE SEQUENCE [LARGE SCALE GENOMIC DNA]</scope>
</reference>
<dbReference type="Gene3D" id="3.10.310.30">
    <property type="match status" value="1"/>
</dbReference>